<keyword evidence="2" id="KW-0808">Transferase</keyword>
<dbReference type="PRINTS" id="PR00507">
    <property type="entry name" value="N12N6MTFRASE"/>
</dbReference>
<keyword evidence="1" id="KW-0489">Methyltransferase</keyword>
<comment type="caution">
    <text evidence="5">The sequence shown here is derived from an EMBL/GenBank/DDBJ whole genome shotgun (WGS) entry which is preliminary data.</text>
</comment>
<organism evidence="5 6">
    <name type="scientific">Carpediemonas membranifera</name>
    <dbReference type="NCBI Taxonomy" id="201153"/>
    <lineage>
        <taxon>Eukaryota</taxon>
        <taxon>Metamonada</taxon>
        <taxon>Carpediemonas-like organisms</taxon>
        <taxon>Carpediemonas</taxon>
    </lineage>
</organism>
<dbReference type="PIRSF" id="PIRSF017259">
    <property type="entry name" value="tRNA_mtfrase_TRM11"/>
    <property type="match status" value="1"/>
</dbReference>
<sequence length="454" mass="50954">MSSSTAGSGLKCIIHFAQFHLDFRMPEFEAVTSMYGVKYEIDEPLTPERPFAILHFTGENPRDDVARVCSRCVLIYEVYEFVAVGDSIQDVADQCRPRAEEITRMFLPETSTWAFDLLTFGRKMTLFDKRDSFEKLSFLAPKFGTVDLKHGEKMFMTIYHYGENSKLTAPARVYLGMLLHTAQRQLPYKYTLKKRPFLGPTSMDAELALIMGNMGRARPGSFTLDPFVGTGSILVAATHWGSTCVGTDLDIKIIGAYTRHGVRREKNILTNFDFYHLPRPSIGWADMKVNIWSGKFDSIICDPPYGLRAFVKTVDSGAAKPKGETPSMPRNKSTSIANQMVSLLAFAASHLTVGGRIVFWLPVIVEFYTEADLPTHPALRLVSNCFQELTEVYGRRLITMEKVREATEGDEAAVMAGKSYDNFGKVVRHIPVEPTHEGERGRVDAGMVEWLPSL</sequence>
<evidence type="ECO:0000256" key="1">
    <source>
        <dbReference type="ARBA" id="ARBA00022603"/>
    </source>
</evidence>
<evidence type="ECO:0000259" key="3">
    <source>
        <dbReference type="Pfam" id="PF01170"/>
    </source>
</evidence>
<dbReference type="PROSITE" id="PS00092">
    <property type="entry name" value="N6_MTASE"/>
    <property type="match status" value="1"/>
</dbReference>
<reference evidence="5" key="1">
    <citation type="submission" date="2021-05" db="EMBL/GenBank/DDBJ databases">
        <title>A free-living protist that lacks canonical eukaryotic 1 DNA replication and segregation systems.</title>
        <authorList>
            <person name="Salas-Leiva D.E."/>
            <person name="Tromer E.C."/>
            <person name="Curtis B.A."/>
            <person name="Jerlstrom-Hultqvist J."/>
            <person name="Kolisko M."/>
            <person name="Yi Z."/>
            <person name="Salas-Leiva J.S."/>
            <person name="Gallot-Lavallee L."/>
            <person name="Kops G.J.P.L."/>
            <person name="Archibald J.M."/>
            <person name="Simpson A.G.B."/>
            <person name="Roger A.J."/>
        </authorList>
    </citation>
    <scope>NUCLEOTIDE SEQUENCE</scope>
    <source>
        <strain evidence="5">BICM</strain>
    </source>
</reference>
<dbReference type="AlphaFoldDB" id="A0A8J6APR7"/>
<dbReference type="EMBL" id="JAHDYR010000067">
    <property type="protein sequence ID" value="KAG9389818.1"/>
    <property type="molecule type" value="Genomic_DNA"/>
</dbReference>
<protein>
    <submittedName>
        <fullName evidence="5">tRNA guanosine-2'-O-methyltransferase</fullName>
    </submittedName>
</protein>
<proteinExistence type="predicted"/>
<dbReference type="GO" id="GO:0008168">
    <property type="term" value="F:methyltransferase activity"/>
    <property type="evidence" value="ECO:0007669"/>
    <property type="project" value="UniProtKB-KW"/>
</dbReference>
<dbReference type="SUPFAM" id="SSF53335">
    <property type="entry name" value="S-adenosyl-L-methionine-dependent methyltransferases"/>
    <property type="match status" value="1"/>
</dbReference>
<evidence type="ECO:0000259" key="4">
    <source>
        <dbReference type="Pfam" id="PF25904"/>
    </source>
</evidence>
<dbReference type="GO" id="GO:0005737">
    <property type="term" value="C:cytoplasm"/>
    <property type="evidence" value="ECO:0007669"/>
    <property type="project" value="TreeGrafter"/>
</dbReference>
<evidence type="ECO:0000313" key="5">
    <source>
        <dbReference type="EMBL" id="KAG9389818.1"/>
    </source>
</evidence>
<feature type="domain" description="tRNA (guanine(10)-N(2))-methyltransferase TRMT11 N-terminal" evidence="4">
    <location>
        <begin position="11"/>
        <end position="184"/>
    </location>
</feature>
<dbReference type="OrthoDB" id="333024at2759"/>
<dbReference type="Proteomes" id="UP000717585">
    <property type="component" value="Unassembled WGS sequence"/>
</dbReference>
<dbReference type="GO" id="GO:0043527">
    <property type="term" value="C:tRNA methyltransferase complex"/>
    <property type="evidence" value="ECO:0007669"/>
    <property type="project" value="UniProtKB-ARBA"/>
</dbReference>
<dbReference type="PANTHER" id="PTHR13370">
    <property type="entry name" value="RNA METHYLASE-RELATED"/>
    <property type="match status" value="1"/>
</dbReference>
<accession>A0A8J6APR7</accession>
<dbReference type="PANTHER" id="PTHR13370:SF3">
    <property type="entry name" value="TRNA (GUANINE(10)-N2)-METHYLTRANSFERASE HOMOLOG"/>
    <property type="match status" value="1"/>
</dbReference>
<dbReference type="Pfam" id="PF01170">
    <property type="entry name" value="UPF0020"/>
    <property type="match status" value="1"/>
</dbReference>
<dbReference type="InterPro" id="IPR059073">
    <property type="entry name" value="TRMT11_N"/>
</dbReference>
<dbReference type="GO" id="GO:0032259">
    <property type="term" value="P:methylation"/>
    <property type="evidence" value="ECO:0007669"/>
    <property type="project" value="UniProtKB-KW"/>
</dbReference>
<dbReference type="Pfam" id="PF25904">
    <property type="entry name" value="Tmrp11_N"/>
    <property type="match status" value="1"/>
</dbReference>
<dbReference type="Gene3D" id="3.40.50.150">
    <property type="entry name" value="Vaccinia Virus protein VP39"/>
    <property type="match status" value="1"/>
</dbReference>
<name>A0A8J6APR7_9EUKA</name>
<feature type="domain" description="Ribosomal RNA large subunit methyltransferase K/L-like methyltransferase" evidence="3">
    <location>
        <begin position="194"/>
        <end position="245"/>
    </location>
</feature>
<dbReference type="InterPro" id="IPR002052">
    <property type="entry name" value="DNA_methylase_N6_adenine_CS"/>
</dbReference>
<evidence type="ECO:0000313" key="6">
    <source>
        <dbReference type="Proteomes" id="UP000717585"/>
    </source>
</evidence>
<dbReference type="GO" id="GO:0003676">
    <property type="term" value="F:nucleic acid binding"/>
    <property type="evidence" value="ECO:0007669"/>
    <property type="project" value="InterPro"/>
</dbReference>
<keyword evidence="6" id="KW-1185">Reference proteome</keyword>
<gene>
    <name evidence="5" type="ORF">J8273_8497</name>
</gene>
<dbReference type="InterPro" id="IPR029063">
    <property type="entry name" value="SAM-dependent_MTases_sf"/>
</dbReference>
<evidence type="ECO:0000256" key="2">
    <source>
        <dbReference type="ARBA" id="ARBA00022679"/>
    </source>
</evidence>
<dbReference type="InterPro" id="IPR000241">
    <property type="entry name" value="RlmKL-like_Mtase"/>
</dbReference>